<keyword evidence="8" id="KW-0131">Cell cycle</keyword>
<evidence type="ECO:0000256" key="1">
    <source>
        <dbReference type="ARBA" id="ARBA00004123"/>
    </source>
</evidence>
<dbReference type="InterPro" id="IPR036277">
    <property type="entry name" value="SMC_hinge_sf"/>
</dbReference>
<dbReference type="SUPFAM" id="SSF75553">
    <property type="entry name" value="Smc hinge domain"/>
    <property type="match status" value="1"/>
</dbReference>
<evidence type="ECO:0000313" key="12">
    <source>
        <dbReference type="Proteomes" id="UP000682892"/>
    </source>
</evidence>
<dbReference type="GO" id="GO:0005634">
    <property type="term" value="C:nucleus"/>
    <property type="evidence" value="ECO:0007669"/>
    <property type="project" value="UniProtKB-SubCell"/>
</dbReference>
<evidence type="ECO:0000256" key="8">
    <source>
        <dbReference type="ARBA" id="ARBA00023306"/>
    </source>
</evidence>
<dbReference type="STRING" id="7159.Q1DGK8"/>
<evidence type="ECO:0000256" key="5">
    <source>
        <dbReference type="ARBA" id="ARBA00022776"/>
    </source>
</evidence>
<dbReference type="GO" id="GO:0007062">
    <property type="term" value="P:sister chromatid cohesion"/>
    <property type="evidence" value="ECO:0007669"/>
    <property type="project" value="InterPro"/>
</dbReference>
<dbReference type="InterPro" id="IPR027417">
    <property type="entry name" value="P-loop_NTPase"/>
</dbReference>
<evidence type="ECO:0000256" key="6">
    <source>
        <dbReference type="ARBA" id="ARBA00023054"/>
    </source>
</evidence>
<name>Q1DGK8_AEDAE</name>
<organism evidence="11 12">
    <name type="scientific">Aedes aegypti</name>
    <name type="common">Yellowfever mosquito</name>
    <name type="synonym">Culex aegypti</name>
    <dbReference type="NCBI Taxonomy" id="7159"/>
    <lineage>
        <taxon>Eukaryota</taxon>
        <taxon>Metazoa</taxon>
        <taxon>Ecdysozoa</taxon>
        <taxon>Arthropoda</taxon>
        <taxon>Hexapoda</taxon>
        <taxon>Insecta</taxon>
        <taxon>Pterygota</taxon>
        <taxon>Neoptera</taxon>
        <taxon>Endopterygota</taxon>
        <taxon>Diptera</taxon>
        <taxon>Nematocera</taxon>
        <taxon>Culicoidea</taxon>
        <taxon>Culicidae</taxon>
        <taxon>Culicinae</taxon>
        <taxon>Aedini</taxon>
        <taxon>Aedes</taxon>
        <taxon>Stegomyia</taxon>
    </lineage>
</organism>
<evidence type="ECO:0000259" key="10">
    <source>
        <dbReference type="Pfam" id="PF02463"/>
    </source>
</evidence>
<evidence type="ECO:0000313" key="11">
    <source>
        <dbReference type="EMBL" id="EAT32287.1"/>
    </source>
</evidence>
<dbReference type="Gene3D" id="3.40.50.300">
    <property type="entry name" value="P-loop containing nucleotide triphosphate hydrolases"/>
    <property type="match status" value="1"/>
</dbReference>
<keyword evidence="6 9" id="KW-0175">Coiled coil</keyword>
<dbReference type="PANTHER" id="PTHR18937:SF12">
    <property type="entry name" value="STRUCTURAL MAINTENANCE OF CHROMOSOMES PROTEIN"/>
    <property type="match status" value="1"/>
</dbReference>
<dbReference type="PANTHER" id="PTHR18937">
    <property type="entry name" value="STRUCTURAL MAINTENANCE OF CHROMOSOMES SMC FAMILY MEMBER"/>
    <property type="match status" value="1"/>
</dbReference>
<evidence type="ECO:0000256" key="4">
    <source>
        <dbReference type="ARBA" id="ARBA00022618"/>
    </source>
</evidence>
<protein>
    <submittedName>
        <fullName evidence="11">AAEL015592-PA</fullName>
    </submittedName>
</protein>
<dbReference type="GO" id="GO:0016887">
    <property type="term" value="F:ATP hydrolysis activity"/>
    <property type="evidence" value="ECO:0007669"/>
    <property type="project" value="InterPro"/>
</dbReference>
<evidence type="ECO:0000256" key="9">
    <source>
        <dbReference type="SAM" id="Coils"/>
    </source>
</evidence>
<evidence type="ECO:0000256" key="2">
    <source>
        <dbReference type="ARBA" id="ARBA00004286"/>
    </source>
</evidence>
<dbReference type="Pfam" id="PF02463">
    <property type="entry name" value="SMC_N"/>
    <property type="match status" value="1"/>
</dbReference>
<dbReference type="HOGENOM" id="CLU_001042_0_2_1"/>
<proteinExistence type="predicted"/>
<comment type="subcellular location">
    <subcellularLocation>
        <location evidence="2">Chromosome</location>
    </subcellularLocation>
    <subcellularLocation>
        <location evidence="1">Nucleus</location>
    </subcellularLocation>
</comment>
<dbReference type="GO" id="GO:0051301">
    <property type="term" value="P:cell division"/>
    <property type="evidence" value="ECO:0007669"/>
    <property type="project" value="UniProtKB-KW"/>
</dbReference>
<dbReference type="InterPro" id="IPR028468">
    <property type="entry name" value="Smc1_ABC"/>
</dbReference>
<feature type="coiled-coil region" evidence="9">
    <location>
        <begin position="392"/>
        <end position="433"/>
    </location>
</feature>
<dbReference type="GO" id="GO:0008278">
    <property type="term" value="C:cohesin complex"/>
    <property type="evidence" value="ECO:0007669"/>
    <property type="project" value="InterPro"/>
</dbReference>
<reference evidence="11" key="3">
    <citation type="submission" date="2012-09" db="EMBL/GenBank/DDBJ databases">
        <authorList>
            <consortium name="VectorBase"/>
        </authorList>
    </citation>
    <scope>NUCLEOTIDE SEQUENCE</scope>
    <source>
        <strain evidence="11">Liverpool</strain>
    </source>
</reference>
<dbReference type="AlphaFoldDB" id="Q1DGK8"/>
<keyword evidence="4" id="KW-0132">Cell division</keyword>
<reference evidence="11" key="1">
    <citation type="submission" date="2005-10" db="EMBL/GenBank/DDBJ databases">
        <authorList>
            <person name="Loftus B.J."/>
            <person name="Nene V.M."/>
            <person name="Hannick L.I."/>
            <person name="Bidwell S."/>
            <person name="Haas B."/>
            <person name="Amedeo P."/>
            <person name="Orvis J."/>
            <person name="Wortman J.R."/>
            <person name="White O.R."/>
            <person name="Salzberg S."/>
            <person name="Shumway M."/>
            <person name="Koo H."/>
            <person name="Zhao Y."/>
            <person name="Holmes M."/>
            <person name="Miller J."/>
            <person name="Schatz M."/>
            <person name="Pop M."/>
            <person name="Pai G."/>
            <person name="Utterback T."/>
            <person name="Rogers Y.-H."/>
            <person name="Kravitz S."/>
            <person name="Fraser C.M."/>
        </authorList>
    </citation>
    <scope>NUCLEOTIDE SEQUENCE</scope>
    <source>
        <strain evidence="11">Liverpool</strain>
    </source>
</reference>
<dbReference type="EMBL" id="CH901365">
    <property type="protein sequence ID" value="EAT32287.1"/>
    <property type="molecule type" value="Genomic_DNA"/>
</dbReference>
<dbReference type="InterPro" id="IPR003395">
    <property type="entry name" value="RecF/RecN/SMC_N"/>
</dbReference>
<feature type="domain" description="RecF/RecN/SMC N-terminal" evidence="10">
    <location>
        <begin position="78"/>
        <end position="572"/>
    </location>
</feature>
<dbReference type="Proteomes" id="UP000682892">
    <property type="component" value="Unassembled WGS sequence"/>
</dbReference>
<reference evidence="11" key="2">
    <citation type="journal article" date="2007" name="Science">
        <title>Genome sequence of Aedes aegypti, a major arbovirus vector.</title>
        <authorList>
            <person name="Nene V."/>
            <person name="Wortman J.R."/>
            <person name="Lawson D."/>
            <person name="Haas B."/>
            <person name="Kodira C."/>
            <person name="Tu Z.J."/>
            <person name="Loftus B."/>
            <person name="Xi Z."/>
            <person name="Megy K."/>
            <person name="Grabherr M."/>
            <person name="Ren Q."/>
            <person name="Zdobnov E.M."/>
            <person name="Lobo N.F."/>
            <person name="Campbell K.S."/>
            <person name="Brown S.E."/>
            <person name="Bonaldo M.F."/>
            <person name="Zhu J."/>
            <person name="Sinkins S.P."/>
            <person name="Hogenkamp D.G."/>
            <person name="Amedeo P."/>
            <person name="Arensburger P."/>
            <person name="Atkinson P.W."/>
            <person name="Bidwell S."/>
            <person name="Biedler J."/>
            <person name="Birney E."/>
            <person name="Bruggner R.V."/>
            <person name="Costas J."/>
            <person name="Coy M.R."/>
            <person name="Crabtree J."/>
            <person name="Crawford M."/>
            <person name="Debruyn B."/>
            <person name="Decaprio D."/>
            <person name="Eiglmeier K."/>
            <person name="Eisenstadt E."/>
            <person name="El-Dorry H."/>
            <person name="Gelbart W.M."/>
            <person name="Gomes S.L."/>
            <person name="Hammond M."/>
            <person name="Hannick L.I."/>
            <person name="Hogan J.R."/>
            <person name="Holmes M.H."/>
            <person name="Jaffe D."/>
            <person name="Johnston J.S."/>
            <person name="Kennedy R.C."/>
            <person name="Koo H."/>
            <person name="Kravitz S."/>
            <person name="Kriventseva E.V."/>
            <person name="Kulp D."/>
            <person name="Labutti K."/>
            <person name="Lee E."/>
            <person name="Li S."/>
            <person name="Lovin D.D."/>
            <person name="Mao C."/>
            <person name="Mauceli E."/>
            <person name="Menck C.F."/>
            <person name="Miller J.R."/>
            <person name="Montgomery P."/>
            <person name="Mori A."/>
            <person name="Nascimento A.L."/>
            <person name="Naveira H.F."/>
            <person name="Nusbaum C."/>
            <person name="O'leary S."/>
            <person name="Orvis J."/>
            <person name="Pertea M."/>
            <person name="Quesneville H."/>
            <person name="Reidenbach K.R."/>
            <person name="Rogers Y.H."/>
            <person name="Roth C.W."/>
            <person name="Schneider J.R."/>
            <person name="Schatz M."/>
            <person name="Shumway M."/>
            <person name="Stanke M."/>
            <person name="Stinson E.O."/>
            <person name="Tubio J.M."/>
            <person name="Vanzee J.P."/>
            <person name="Verjovski-Almeida S."/>
            <person name="Werner D."/>
            <person name="White O."/>
            <person name="Wyder S."/>
            <person name="Zeng Q."/>
            <person name="Zhao Q."/>
            <person name="Zhao Y."/>
            <person name="Hill C.A."/>
            <person name="Raikhel A.S."/>
            <person name="Soares M.B."/>
            <person name="Knudson D.L."/>
            <person name="Lee N.H."/>
            <person name="Galagan J."/>
            <person name="Salzberg S.L."/>
            <person name="Paulsen I.T."/>
            <person name="Dimopoulos G."/>
            <person name="Collins F.H."/>
            <person name="Birren B."/>
            <person name="Fraser-Liggett C.M."/>
            <person name="Severson D.W."/>
        </authorList>
    </citation>
    <scope>NUCLEOTIDE SEQUENCE [LARGE SCALE GENOMIC DNA]</scope>
    <source>
        <strain evidence="11">Liverpool</strain>
    </source>
</reference>
<dbReference type="CDD" id="cd03275">
    <property type="entry name" value="ABC_SMC1_euk"/>
    <property type="match status" value="1"/>
</dbReference>
<dbReference type="PhylomeDB" id="Q1DGK8"/>
<accession>Q1DGK8</accession>
<evidence type="ECO:0000256" key="3">
    <source>
        <dbReference type="ARBA" id="ARBA00022454"/>
    </source>
</evidence>
<dbReference type="GO" id="GO:0003677">
    <property type="term" value="F:DNA binding"/>
    <property type="evidence" value="ECO:0007669"/>
    <property type="project" value="TreeGrafter"/>
</dbReference>
<sequence>MKVAYEIDRSRYDALALDGTFYQKSGIISGGSHDLARKAKRWDEKHMAQLKAQKEKITEELKEVMKKTRRQGELTTVESQIRGLENRLKYSQNDLDASKKNIKEYDKKLAALQLELDQIGPKISEIERRMQQRDLKIQEIKENMNNVEDDVYAEFCARIGVANIRQFEERELVLQQERAKKRAEFEQQIDRINNNLEFERSKDTSKNVTRWERAVQDDEDSLETFKQAEARQRQEIEKDKERIEKMKVDKAAKKAAVDAMEEEMAKARRDVQQQAKELAAVHQQIAGIESKIETMKNKRHNLLMQCKMDAIEIPMKRGKMNDIVEQTGGNESETTPLSTIYEREAKIEIDYSSLPKNLTNPSEPDQVKKVGDGLARELQSKLDTLEKIQTPNLKAMQKLDRVTEKIQTTNEEFEAARKKAKKAKAAFEKIKNERCTLFTNCCNHISDAIDGIYKQLARNEAAQAYLGPDNPEEPYLDGINYNCVAPGKRFQPMSNLSGGEKTIAALALLFAIHSFQPAPFFVLDEIDAALDNTNIGKVASYIREKCTNLQTVVISLKEEFYSHADILIGICPEPAECLVSQTLIYDLEQFTPHS</sequence>
<dbReference type="SUPFAM" id="SSF52540">
    <property type="entry name" value="P-loop containing nucleoside triphosphate hydrolases"/>
    <property type="match status" value="1"/>
</dbReference>
<feature type="coiled-coil region" evidence="9">
    <location>
        <begin position="47"/>
        <end position="298"/>
    </location>
</feature>
<keyword evidence="7" id="KW-0539">Nucleus</keyword>
<dbReference type="GO" id="GO:0005524">
    <property type="term" value="F:ATP binding"/>
    <property type="evidence" value="ECO:0007669"/>
    <property type="project" value="InterPro"/>
</dbReference>
<keyword evidence="3" id="KW-0158">Chromosome</keyword>
<gene>
    <name evidence="11" type="ORF">AaeL_AAEL015592</name>
</gene>
<dbReference type="VEuPathDB" id="VectorBase:AAEL005802"/>
<evidence type="ECO:0000256" key="7">
    <source>
        <dbReference type="ARBA" id="ARBA00023242"/>
    </source>
</evidence>
<keyword evidence="5" id="KW-0498">Mitosis</keyword>